<dbReference type="GO" id="GO:0005737">
    <property type="term" value="C:cytoplasm"/>
    <property type="evidence" value="ECO:0007669"/>
    <property type="project" value="TreeGrafter"/>
</dbReference>
<dbReference type="InterPro" id="IPR011600">
    <property type="entry name" value="Pept_C14_caspase"/>
</dbReference>
<dbReference type="EMBL" id="CAADFV010000049">
    <property type="protein sequence ID" value="VFK58389.1"/>
    <property type="molecule type" value="Genomic_DNA"/>
</dbReference>
<dbReference type="Gene3D" id="3.40.50.1460">
    <property type="match status" value="1"/>
</dbReference>
<dbReference type="PANTHER" id="PTHR48104:SF30">
    <property type="entry name" value="METACASPASE-1"/>
    <property type="match status" value="1"/>
</dbReference>
<dbReference type="InterPro" id="IPR008044">
    <property type="entry name" value="Phage_lysin"/>
</dbReference>
<name>A0A450ZX68_9GAMM</name>
<dbReference type="SUPFAM" id="SSF52129">
    <property type="entry name" value="Caspase-like"/>
    <property type="match status" value="1"/>
</dbReference>
<dbReference type="InterPro" id="IPR029030">
    <property type="entry name" value="Caspase-like_dom_sf"/>
</dbReference>
<evidence type="ECO:0000313" key="4">
    <source>
        <dbReference type="EMBL" id="VFK58389.1"/>
    </source>
</evidence>
<organism evidence="4">
    <name type="scientific">Candidatus Kentrum sp. TUN</name>
    <dbReference type="NCBI Taxonomy" id="2126343"/>
    <lineage>
        <taxon>Bacteria</taxon>
        <taxon>Pseudomonadati</taxon>
        <taxon>Pseudomonadota</taxon>
        <taxon>Gammaproteobacteria</taxon>
        <taxon>Candidatus Kentrum</taxon>
    </lineage>
</organism>
<dbReference type="Gene3D" id="3.90.1720.10">
    <property type="entry name" value="endopeptidase domain like (from Nostoc punctiforme)"/>
    <property type="match status" value="1"/>
</dbReference>
<sequence>MSRLTLFKKLLMYRKNKNPDRTHAQDKAYSPLSVLARSPDMFPLRRFLFLLPIIALGCQSANSSHHSLNQPPIALPSGCLDQAVKTGDHRRIALIVGVGEYRNEKVKDLTGPPNDADNIYRLLTCETNKGGYGFPKENVCRLVDSQATTDNFKKAFKNGLIDRVDSEKDVAFFFYAGHGSQVRDCNGDEPDEWDETFMLHDARSNGQKDLLDDEFNGLLAQLHKKTRNITVILDSCNSGTATRGDSEYVARYQPPDKLLTCPVGTGQTGDGGKEWSPEEFPGVVIFTAASDGTSALERKGRGIFTDALITALGPVGKTPITYAQLGRRIPKLVSAKSAQIPYFHGELDKPVFGNTDRTRPLGWDVTGLTGEKDQLEIQLSGPPLPGIGPRAVLNIYHGAVTGADTNNPAKIKATVVLDENTETNATDAMAKIYTLPKDAPKIEIGDLAVLTQVSDEALKIKVRLRPWHEPSGLSKKDIKGLEKAIEENKETKMLVTLTRGDEGFEIRRNIDGELVLYGPENTVRKTFEDKHAYKGTYERVSENLWQHARQLALLQLNGETGSDFEDDKTLQAQLVPGPNKYNRCSKGKWIQAEPNKEQVIPLCHTWRLKVTLTEESPVPLRIGALILSTDGHISAIPKDNTVVRLNPGESKLFGRHLFRGTLPLDIQDRILVFGTQEGNPVKWHLLADTADTRGSPASGLYRVLDRYLRAGIRGQDEVAMVDDPTSWTMSTVTMRVEANTRFLMPDSPDWKTEEDREREYTIANFDIRPYLPDDHESALHKVLQKADALSRYAATDGVPYKQHSWRKSPDTENLKLGIDCSRSIWFAFTRAGLTYNQGDEYLYTGRMVGSGSKMSEEFESCSNDPNLRIGDVLVYRDEKREGGPVGHTVMVIDPKKRIAWGSHGWDGNVRKCTKAESDAGQCIRESDTGVEYQLIKYKKDWGRWDRNSMGKVACWRHRQFIEQAETRGQPGVKALKTACGC</sequence>
<proteinExistence type="predicted"/>
<keyword evidence="4" id="KW-0378">Hydrolase</keyword>
<dbReference type="InterPro" id="IPR050452">
    <property type="entry name" value="Metacaspase"/>
</dbReference>
<reference evidence="4" key="1">
    <citation type="submission" date="2019-02" db="EMBL/GenBank/DDBJ databases">
        <authorList>
            <person name="Gruber-Vodicka R. H."/>
            <person name="Seah K. B. B."/>
        </authorList>
    </citation>
    <scope>NUCLEOTIDE SEQUENCE</scope>
    <source>
        <strain evidence="4">BECK_BY2</strain>
        <strain evidence="3">BECK_BY3</strain>
    </source>
</reference>
<dbReference type="EMBL" id="CAADFY010000052">
    <property type="protein sequence ID" value="VFK54729.1"/>
    <property type="molecule type" value="Genomic_DNA"/>
</dbReference>
<evidence type="ECO:0000259" key="1">
    <source>
        <dbReference type="Pfam" id="PF00656"/>
    </source>
</evidence>
<feature type="domain" description="Peptidase C14 caspase" evidence="1">
    <location>
        <begin position="90"/>
        <end position="351"/>
    </location>
</feature>
<evidence type="ECO:0000259" key="2">
    <source>
        <dbReference type="Pfam" id="PF05382"/>
    </source>
</evidence>
<dbReference type="PANTHER" id="PTHR48104">
    <property type="entry name" value="METACASPASE-4"/>
    <property type="match status" value="1"/>
</dbReference>
<gene>
    <name evidence="4" type="ORF">BECKTUN1418E_GA0071001_10499</name>
    <name evidence="3" type="ORF">BECKTUN1418F_GA0071002_10528</name>
</gene>
<dbReference type="GO" id="GO:0006508">
    <property type="term" value="P:proteolysis"/>
    <property type="evidence" value="ECO:0007669"/>
    <property type="project" value="InterPro"/>
</dbReference>
<evidence type="ECO:0000313" key="3">
    <source>
        <dbReference type="EMBL" id="VFK54729.1"/>
    </source>
</evidence>
<dbReference type="AlphaFoldDB" id="A0A450ZX68"/>
<dbReference type="Pfam" id="PF05382">
    <property type="entry name" value="Amidase_5"/>
    <property type="match status" value="1"/>
</dbReference>
<protein>
    <submittedName>
        <fullName evidence="4">Peptidoglycan hydrolase</fullName>
    </submittedName>
</protein>
<dbReference type="Pfam" id="PF00656">
    <property type="entry name" value="Peptidase_C14"/>
    <property type="match status" value="1"/>
</dbReference>
<accession>A0A450ZX68</accession>
<feature type="domain" description="Bacteriophage lysin" evidence="2">
    <location>
        <begin position="818"/>
        <end position="898"/>
    </location>
</feature>
<dbReference type="GO" id="GO:0004197">
    <property type="term" value="F:cysteine-type endopeptidase activity"/>
    <property type="evidence" value="ECO:0007669"/>
    <property type="project" value="InterPro"/>
</dbReference>